<proteinExistence type="predicted"/>
<gene>
    <name evidence="1" type="ORF">V6624_17955</name>
</gene>
<evidence type="ECO:0000313" key="2">
    <source>
        <dbReference type="Proteomes" id="UP001447857"/>
    </source>
</evidence>
<organism evidence="1 2">
    <name type="scientific">Flavobacterium ginsenosidimutans</name>
    <dbReference type="NCBI Taxonomy" id="687844"/>
    <lineage>
        <taxon>Bacteria</taxon>
        <taxon>Pseudomonadati</taxon>
        <taxon>Bacteroidota</taxon>
        <taxon>Flavobacteriia</taxon>
        <taxon>Flavobacteriales</taxon>
        <taxon>Flavobacteriaceae</taxon>
        <taxon>Flavobacterium</taxon>
    </lineage>
</organism>
<accession>A0ABZ2Q423</accession>
<dbReference type="RefSeq" id="WP_263522975.1">
    <property type="nucleotide sequence ID" value="NZ_CP147988.1"/>
</dbReference>
<evidence type="ECO:0000313" key="1">
    <source>
        <dbReference type="EMBL" id="WXK48910.1"/>
    </source>
</evidence>
<sequence length="103" mass="12387">MESLKPLTDFFSAIEKDYRISTTHIAIYAALLQFRYVRGSGNPIEVFRRELAPIAKISSRYTYHKCLRELDEYGYLHYEPSFKKTRASRIYFFDFEIRKMIEQ</sequence>
<dbReference type="Proteomes" id="UP001447857">
    <property type="component" value="Chromosome"/>
</dbReference>
<dbReference type="EMBL" id="CP147988">
    <property type="protein sequence ID" value="WXK48910.1"/>
    <property type="molecule type" value="Genomic_DNA"/>
</dbReference>
<protein>
    <recommendedName>
        <fullName evidence="3">Transcriptional regulator</fullName>
    </recommendedName>
</protein>
<evidence type="ECO:0008006" key="3">
    <source>
        <dbReference type="Google" id="ProtNLM"/>
    </source>
</evidence>
<name>A0ABZ2Q423_9FLAO</name>
<reference evidence="1 2" key="1">
    <citation type="submission" date="2024-02" db="EMBL/GenBank/DDBJ databases">
        <title>complete genome of Flavobacterium ginsenosidimutans Str. YTB16.</title>
        <authorList>
            <person name="Wang Q."/>
        </authorList>
    </citation>
    <scope>NUCLEOTIDE SEQUENCE [LARGE SCALE GENOMIC DNA]</scope>
    <source>
        <strain evidence="1 2">YTB16</strain>
    </source>
</reference>
<keyword evidence="2" id="KW-1185">Reference proteome</keyword>